<keyword evidence="3" id="KW-1185">Reference proteome</keyword>
<dbReference type="EMBL" id="BKZW01000001">
    <property type="protein sequence ID" value="GER88593.1"/>
    <property type="molecule type" value="Genomic_DNA"/>
</dbReference>
<evidence type="ECO:0000256" key="1">
    <source>
        <dbReference type="SAM" id="Phobius"/>
    </source>
</evidence>
<keyword evidence="1" id="KW-0472">Membrane</keyword>
<gene>
    <name evidence="2" type="ORF">KDW_27550</name>
</gene>
<feature type="transmembrane region" description="Helical" evidence="1">
    <location>
        <begin position="104"/>
        <end position="122"/>
    </location>
</feature>
<dbReference type="AlphaFoldDB" id="A0A5J4KLD7"/>
<name>A0A5J4KLD7_9CHLR</name>
<accession>A0A5J4KLD7</accession>
<organism evidence="2 3">
    <name type="scientific">Dictyobacter vulcani</name>
    <dbReference type="NCBI Taxonomy" id="2607529"/>
    <lineage>
        <taxon>Bacteria</taxon>
        <taxon>Bacillati</taxon>
        <taxon>Chloroflexota</taxon>
        <taxon>Ktedonobacteria</taxon>
        <taxon>Ktedonobacterales</taxon>
        <taxon>Dictyobacteraceae</taxon>
        <taxon>Dictyobacter</taxon>
    </lineage>
</organism>
<keyword evidence="1" id="KW-0812">Transmembrane</keyword>
<proteinExistence type="predicted"/>
<evidence type="ECO:0000313" key="3">
    <source>
        <dbReference type="Proteomes" id="UP000326912"/>
    </source>
</evidence>
<evidence type="ECO:0008006" key="4">
    <source>
        <dbReference type="Google" id="ProtNLM"/>
    </source>
</evidence>
<dbReference type="Proteomes" id="UP000326912">
    <property type="component" value="Unassembled WGS sequence"/>
</dbReference>
<protein>
    <recommendedName>
        <fullName evidence="4">DUF4179 domain-containing protein</fullName>
    </recommendedName>
</protein>
<dbReference type="RefSeq" id="WP_151756477.1">
    <property type="nucleotide sequence ID" value="NZ_BKZW01000001.1"/>
</dbReference>
<sequence length="431" mass="48669">MSNDQYKHDAAFTPEQIDEQIEQSLHHPQDQQADLVDKPFINELSGIYSEYSSQRDRIWQRIAAGMEQQPQVVRKDSPMEQAQKPQSFMPPHPAKLLHRQRWQVAFSVLVAGLIIASTLWLISSKVSTSTIPLSPSVNKGITDAVCAPFNDAGWLAICHSAYNQPINQSQSINTHVFGKVKFAVDSAYIDSNRAIIKYTSTRVATSKIYELIDHPHLTINHGMKFQDIQFGMLTTTEQHSNKSIISFETPDLTHRSGNISLQFIDDILVIQDFPSNNPRRPGPSALLETYHLKFNFSIKIQPDYKVVSVQQTQTVDMGKLTFQRIIITPSATRLIMSGVRSEIMGTAGLTQKDQGVAAAVSGVYFGKRHVTYQQEVMIRLLQKKPPVFEIFYFQALFNQSGQWSLHWPDYMSNPTGKPPVDTGYIYTVAIK</sequence>
<reference evidence="2 3" key="1">
    <citation type="submission" date="2019-10" db="EMBL/GenBank/DDBJ databases">
        <title>Dictyobacter vulcani sp. nov., within the class Ktedonobacteria, isolated from soil of volcanic Mt. Zao.</title>
        <authorList>
            <person name="Zheng Y."/>
            <person name="Wang C.M."/>
            <person name="Sakai Y."/>
            <person name="Abe K."/>
            <person name="Yokota A."/>
            <person name="Yabe S."/>
        </authorList>
    </citation>
    <scope>NUCLEOTIDE SEQUENCE [LARGE SCALE GENOMIC DNA]</scope>
    <source>
        <strain evidence="2 3">W12</strain>
    </source>
</reference>
<evidence type="ECO:0000313" key="2">
    <source>
        <dbReference type="EMBL" id="GER88593.1"/>
    </source>
</evidence>
<comment type="caution">
    <text evidence="2">The sequence shown here is derived from an EMBL/GenBank/DDBJ whole genome shotgun (WGS) entry which is preliminary data.</text>
</comment>
<keyword evidence="1" id="KW-1133">Transmembrane helix</keyword>